<proteinExistence type="predicted"/>
<protein>
    <submittedName>
        <fullName evidence="1">Uncharacterized protein</fullName>
    </submittedName>
</protein>
<comment type="caution">
    <text evidence="1">The sequence shown here is derived from an EMBL/GenBank/DDBJ whole genome shotgun (WGS) entry which is preliminary data.</text>
</comment>
<organism evidence="1 2">
    <name type="scientific">Kipferlia bialata</name>
    <dbReference type="NCBI Taxonomy" id="797122"/>
    <lineage>
        <taxon>Eukaryota</taxon>
        <taxon>Metamonada</taxon>
        <taxon>Carpediemonas-like organisms</taxon>
        <taxon>Kipferlia</taxon>
    </lineage>
</organism>
<evidence type="ECO:0000313" key="2">
    <source>
        <dbReference type="Proteomes" id="UP000265618"/>
    </source>
</evidence>
<dbReference type="Proteomes" id="UP000265618">
    <property type="component" value="Unassembled WGS sequence"/>
</dbReference>
<name>A0A9K3GN84_9EUKA</name>
<accession>A0A9K3GN84</accession>
<gene>
    <name evidence="1" type="ORF">KIPB_010851</name>
</gene>
<sequence length="96" mass="9755">MSATHRLSVCYYSPALFPLPNSPSPTPGSSFPVVLVTMVDGVCAAMPFLGLDDIALEGDTGSMSSGIECVSISATISAASYTAALCTVSVTDGFVE</sequence>
<evidence type="ECO:0000313" key="1">
    <source>
        <dbReference type="EMBL" id="GIQ88571.1"/>
    </source>
</evidence>
<reference evidence="1 2" key="1">
    <citation type="journal article" date="2018" name="PLoS ONE">
        <title>The draft genome of Kipferlia bialata reveals reductive genome evolution in fornicate parasites.</title>
        <authorList>
            <person name="Tanifuji G."/>
            <person name="Takabayashi S."/>
            <person name="Kume K."/>
            <person name="Takagi M."/>
            <person name="Nakayama T."/>
            <person name="Kamikawa R."/>
            <person name="Inagaki Y."/>
            <person name="Hashimoto T."/>
        </authorList>
    </citation>
    <scope>NUCLEOTIDE SEQUENCE [LARGE SCALE GENOMIC DNA]</scope>
    <source>
        <strain evidence="1">NY0173</strain>
    </source>
</reference>
<keyword evidence="2" id="KW-1185">Reference proteome</keyword>
<dbReference type="AlphaFoldDB" id="A0A9K3GN84"/>
<dbReference type="EMBL" id="BDIP01004189">
    <property type="protein sequence ID" value="GIQ88571.1"/>
    <property type="molecule type" value="Genomic_DNA"/>
</dbReference>